<dbReference type="AlphaFoldDB" id="A0A0F2M1P5"/>
<dbReference type="RefSeq" id="XP_016584737.1">
    <property type="nucleotide sequence ID" value="XM_016730316.1"/>
</dbReference>
<dbReference type="VEuPathDB" id="FungiDB:SPSK_03478"/>
<evidence type="ECO:0000256" key="1">
    <source>
        <dbReference type="SAM" id="MobiDB-lite"/>
    </source>
</evidence>
<accession>A0A0F2M1P5</accession>
<dbReference type="KEGG" id="ssck:SPSK_03478"/>
<dbReference type="EMBL" id="AXCR01000010">
    <property type="protein sequence ID" value="KJR82061.1"/>
    <property type="molecule type" value="Genomic_DNA"/>
</dbReference>
<proteinExistence type="predicted"/>
<organism evidence="2 3">
    <name type="scientific">Sporothrix schenckii 1099-18</name>
    <dbReference type="NCBI Taxonomy" id="1397361"/>
    <lineage>
        <taxon>Eukaryota</taxon>
        <taxon>Fungi</taxon>
        <taxon>Dikarya</taxon>
        <taxon>Ascomycota</taxon>
        <taxon>Pezizomycotina</taxon>
        <taxon>Sordariomycetes</taxon>
        <taxon>Sordariomycetidae</taxon>
        <taxon>Ophiostomatales</taxon>
        <taxon>Ophiostomataceae</taxon>
        <taxon>Sporothrix</taxon>
    </lineage>
</organism>
<evidence type="ECO:0000313" key="2">
    <source>
        <dbReference type="EMBL" id="KJR82061.1"/>
    </source>
</evidence>
<gene>
    <name evidence="2" type="ORF">SPSK_03478</name>
</gene>
<dbReference type="Proteomes" id="UP000033710">
    <property type="component" value="Unassembled WGS sequence"/>
</dbReference>
<sequence length="353" mass="38792">MPATHPSRMLQSAATGVKRKQLPSPGMSTHRPNTRSATGSNSMSTTLVPSTANAADVAFIENASAFPVADSVFTTAADILSRAYAATGDGFIVAPVSFAEYCSVADERDRRGSKARLFYLHDSRLLIVTVPTNHHEMLHGQLYHIFTGKLWEIGLGDDWAVTHATTFKSALGNTSAGEGDSGGRPISARPSCAAWPVLVIEAGWTQSLASLRCRKAFWFRQSDHQVKIVLLVKGFPLGGNRDGGPEKRILIEHWQEPYRLHRLGATETRAHAAATRDSVCLQTINIVWAGPIPYDDASMPVRQDPTNFNVTRGPLKLDFCHIFLRQPRPHTNEQDIIISDSELQRFAALMWLP</sequence>
<dbReference type="OrthoDB" id="76567at2759"/>
<protein>
    <submittedName>
        <fullName evidence="2">Uncharacterized protein</fullName>
    </submittedName>
</protein>
<reference evidence="2 3" key="2">
    <citation type="journal article" date="2015" name="Eukaryot. Cell">
        <title>Asexual propagation of a virulent clone complex in a human and feline outbreak of sporotrichosis.</title>
        <authorList>
            <person name="Teixeira Mde M."/>
            <person name="Rodrigues A.M."/>
            <person name="Tsui C.K."/>
            <person name="de Almeida L.G."/>
            <person name="Van Diepeningen A.D."/>
            <person name="van den Ende B.G."/>
            <person name="Fernandes G.F."/>
            <person name="Kano R."/>
            <person name="Hamelin R.C."/>
            <person name="Lopes-Bezerra L.M."/>
            <person name="Vasconcelos A.T."/>
            <person name="de Hoog S."/>
            <person name="de Camargo Z.P."/>
            <person name="Felipe M.S."/>
        </authorList>
    </citation>
    <scope>NUCLEOTIDE SEQUENCE [LARGE SCALE GENOMIC DNA]</scope>
    <source>
        <strain evidence="2 3">1099-18</strain>
    </source>
</reference>
<comment type="caution">
    <text evidence="2">The sequence shown here is derived from an EMBL/GenBank/DDBJ whole genome shotgun (WGS) entry which is preliminary data.</text>
</comment>
<dbReference type="GeneID" id="27665593"/>
<feature type="compositionally biased region" description="Polar residues" evidence="1">
    <location>
        <begin position="26"/>
        <end position="47"/>
    </location>
</feature>
<feature type="region of interest" description="Disordered" evidence="1">
    <location>
        <begin position="1"/>
        <end position="47"/>
    </location>
</feature>
<reference evidence="2 3" key="1">
    <citation type="journal article" date="2014" name="BMC Genomics">
        <title>Comparative genomics of the major fungal agents of human and animal Sporotrichosis: Sporothrix schenckii and Sporothrix brasiliensis.</title>
        <authorList>
            <person name="Teixeira M.M."/>
            <person name="de Almeida L.G."/>
            <person name="Kubitschek-Barreira P."/>
            <person name="Alves F.L."/>
            <person name="Kioshima E.S."/>
            <person name="Abadio A.K."/>
            <person name="Fernandes L."/>
            <person name="Derengowski L.S."/>
            <person name="Ferreira K.S."/>
            <person name="Souza R.C."/>
            <person name="Ruiz J.C."/>
            <person name="de Andrade N.C."/>
            <person name="Paes H.C."/>
            <person name="Nicola A.M."/>
            <person name="Albuquerque P."/>
            <person name="Gerber A.L."/>
            <person name="Martins V.P."/>
            <person name="Peconick L.D."/>
            <person name="Neto A.V."/>
            <person name="Chaucanez C.B."/>
            <person name="Silva P.A."/>
            <person name="Cunha O.L."/>
            <person name="de Oliveira F.F."/>
            <person name="dos Santos T.C."/>
            <person name="Barros A.L."/>
            <person name="Soares M.A."/>
            <person name="de Oliveira L.M."/>
            <person name="Marini M.M."/>
            <person name="Villalobos-Duno H."/>
            <person name="Cunha M.M."/>
            <person name="de Hoog S."/>
            <person name="da Silveira J.F."/>
            <person name="Henrissat B."/>
            <person name="Nino-Vega G.A."/>
            <person name="Cisalpino P.S."/>
            <person name="Mora-Montes H.M."/>
            <person name="Almeida S.R."/>
            <person name="Stajich J.E."/>
            <person name="Lopes-Bezerra L.M."/>
            <person name="Vasconcelos A.T."/>
            <person name="Felipe M.S."/>
        </authorList>
    </citation>
    <scope>NUCLEOTIDE SEQUENCE [LARGE SCALE GENOMIC DNA]</scope>
    <source>
        <strain evidence="2 3">1099-18</strain>
    </source>
</reference>
<name>A0A0F2M1P5_SPOSC</name>
<evidence type="ECO:0000313" key="3">
    <source>
        <dbReference type="Proteomes" id="UP000033710"/>
    </source>
</evidence>